<feature type="domain" description="Glycosyl transferase family 1" evidence="1">
    <location>
        <begin position="186"/>
        <end position="336"/>
    </location>
</feature>
<gene>
    <name evidence="2" type="ORF">FJQ55_00080</name>
</gene>
<comment type="caution">
    <text evidence="2">The sequence shown here is derived from an EMBL/GenBank/DDBJ whole genome shotgun (WGS) entry which is preliminary data.</text>
</comment>
<dbReference type="InterPro" id="IPR001296">
    <property type="entry name" value="Glyco_trans_1"/>
</dbReference>
<dbReference type="RefSeq" id="WP_140825724.1">
    <property type="nucleotide sequence ID" value="NZ_VFYP01000001.1"/>
</dbReference>
<dbReference type="PANTHER" id="PTHR45947:SF3">
    <property type="entry name" value="SULFOQUINOVOSYL TRANSFERASE SQD2"/>
    <property type="match status" value="1"/>
</dbReference>
<dbReference type="OrthoDB" id="5443996at2"/>
<dbReference type="CDD" id="cd03801">
    <property type="entry name" value="GT4_PimA-like"/>
    <property type="match status" value="1"/>
</dbReference>
<accession>A0A504UW80</accession>
<evidence type="ECO:0000313" key="2">
    <source>
        <dbReference type="EMBL" id="TPP09323.1"/>
    </source>
</evidence>
<dbReference type="Gene3D" id="3.40.50.2000">
    <property type="entry name" value="Glycogen Phosphorylase B"/>
    <property type="match status" value="2"/>
</dbReference>
<dbReference type="SUPFAM" id="SSF53756">
    <property type="entry name" value="UDP-Glycosyltransferase/glycogen phosphorylase"/>
    <property type="match status" value="1"/>
</dbReference>
<dbReference type="GO" id="GO:0016757">
    <property type="term" value="F:glycosyltransferase activity"/>
    <property type="evidence" value="ECO:0007669"/>
    <property type="project" value="InterPro"/>
</dbReference>
<protein>
    <submittedName>
        <fullName evidence="2">Glycosyltransferase</fullName>
    </submittedName>
</protein>
<proteinExistence type="predicted"/>
<keyword evidence="2" id="KW-0808">Transferase</keyword>
<keyword evidence="3" id="KW-1185">Reference proteome</keyword>
<dbReference type="Proteomes" id="UP000316429">
    <property type="component" value="Unassembled WGS sequence"/>
</dbReference>
<dbReference type="InterPro" id="IPR050194">
    <property type="entry name" value="Glycosyltransferase_grp1"/>
</dbReference>
<reference evidence="2 3" key="1">
    <citation type="submission" date="2019-06" db="EMBL/GenBank/DDBJ databases">
        <title>Rhizobium sp. CL12 isolated from roots of soybean.</title>
        <authorList>
            <person name="Wang C."/>
        </authorList>
    </citation>
    <scope>NUCLEOTIDE SEQUENCE [LARGE SCALE GENOMIC DNA]</scope>
    <source>
        <strain evidence="2 3">CL12</strain>
    </source>
</reference>
<organism evidence="2 3">
    <name type="scientific">Rhizobium glycinendophyticum</name>
    <dbReference type="NCBI Taxonomy" id="2589807"/>
    <lineage>
        <taxon>Bacteria</taxon>
        <taxon>Pseudomonadati</taxon>
        <taxon>Pseudomonadota</taxon>
        <taxon>Alphaproteobacteria</taxon>
        <taxon>Hyphomicrobiales</taxon>
        <taxon>Rhizobiaceae</taxon>
        <taxon>Rhizobium/Agrobacterium group</taxon>
        <taxon>Rhizobium</taxon>
    </lineage>
</organism>
<evidence type="ECO:0000259" key="1">
    <source>
        <dbReference type="Pfam" id="PF00534"/>
    </source>
</evidence>
<dbReference type="AlphaFoldDB" id="A0A504UW80"/>
<name>A0A504UW80_9HYPH</name>
<sequence length="363" mass="39352">MKIAFYAPLKSPDHPVPSGDRLMARQFVRILGEAGHSVEIASQLRSFHATPETVLPDLEAAAKADIDRLTLAWEADGPPDLWFCYHPYYKAPDLIGPVLARRFSLPYVTAEASYSARRNIGCWGRHQEALKSLVERAALNICLTARDEAGLAAAAPQARLARIAPFIDAEPFANIKAAPEAGRLVTVAMMRAGDKMQSYAALAEALQRVRSDAWRLVVIGDGPERDEVKRLFALLPPERIELIGELPREGVMEQLARAGVFVWPGHGEAYGLAYLEAQAAGLPVIAFETAGVPEVVADGRTGILTPPGDTDALAGAIDRLLQDSDLRRSLGQMARDFVLTEHSEPIASAQIAPLLLAALEYPL</sequence>
<evidence type="ECO:0000313" key="3">
    <source>
        <dbReference type="Proteomes" id="UP000316429"/>
    </source>
</evidence>
<dbReference type="Pfam" id="PF00534">
    <property type="entry name" value="Glycos_transf_1"/>
    <property type="match status" value="1"/>
</dbReference>
<dbReference type="EMBL" id="VFYP01000001">
    <property type="protein sequence ID" value="TPP09323.1"/>
    <property type="molecule type" value="Genomic_DNA"/>
</dbReference>
<dbReference type="PANTHER" id="PTHR45947">
    <property type="entry name" value="SULFOQUINOVOSYL TRANSFERASE SQD2"/>
    <property type="match status" value="1"/>
</dbReference>